<reference evidence="1 2" key="1">
    <citation type="submission" date="2020-08" db="EMBL/GenBank/DDBJ databases">
        <title>Genomic Encyclopedia of Type Strains, Phase IV (KMG-IV): sequencing the most valuable type-strain genomes for metagenomic binning, comparative biology and taxonomic classification.</title>
        <authorList>
            <person name="Goeker M."/>
        </authorList>
    </citation>
    <scope>NUCLEOTIDE SEQUENCE [LARGE SCALE GENOMIC DNA]</scope>
    <source>
        <strain evidence="1 2">DSM 23211</strain>
    </source>
</reference>
<keyword evidence="2" id="KW-1185">Reference proteome</keyword>
<organism evidence="1 2">
    <name type="scientific">Anoxybacillus tengchongensis</name>
    <dbReference type="NCBI Taxonomy" id="576944"/>
    <lineage>
        <taxon>Bacteria</taxon>
        <taxon>Bacillati</taxon>
        <taxon>Bacillota</taxon>
        <taxon>Bacilli</taxon>
        <taxon>Bacillales</taxon>
        <taxon>Anoxybacillaceae</taxon>
        <taxon>Anoxybacillus</taxon>
    </lineage>
</organism>
<proteinExistence type="predicted"/>
<dbReference type="AlphaFoldDB" id="A0A7W9YPZ0"/>
<sequence length="128" mass="14628">MKRRRKKISAMKPPTGRFIQAEVSSICESEGLNFFDDRISVKFRIENYADVEHEFPVYSSDDIDFAKLVDCTLGRSEQETTIRLQDLVGLKCGIKVEYVLRNGRLILDVVDICSLDELAEKQVVLLAK</sequence>
<dbReference type="EMBL" id="JACHES010000003">
    <property type="protein sequence ID" value="MBB6176024.1"/>
    <property type="molecule type" value="Genomic_DNA"/>
</dbReference>
<evidence type="ECO:0000313" key="2">
    <source>
        <dbReference type="Proteomes" id="UP000523528"/>
    </source>
</evidence>
<gene>
    <name evidence="1" type="ORF">HNQ82_000835</name>
</gene>
<protein>
    <submittedName>
        <fullName evidence="1">Uncharacterized protein</fullName>
    </submittedName>
</protein>
<comment type="caution">
    <text evidence="1">The sequence shown here is derived from an EMBL/GenBank/DDBJ whole genome shotgun (WGS) entry which is preliminary data.</text>
</comment>
<name>A0A7W9YPZ0_9BACL</name>
<evidence type="ECO:0000313" key="1">
    <source>
        <dbReference type="EMBL" id="MBB6176024.1"/>
    </source>
</evidence>
<dbReference type="RefSeq" id="WP_183247397.1">
    <property type="nucleotide sequence ID" value="NZ_JACHES010000003.1"/>
</dbReference>
<accession>A0A7W9YPZ0</accession>
<dbReference type="Proteomes" id="UP000523528">
    <property type="component" value="Unassembled WGS sequence"/>
</dbReference>